<dbReference type="PANTHER" id="PTHR46485">
    <property type="entry name" value="LIM DOMAIN KINASE 1"/>
    <property type="match status" value="1"/>
</dbReference>
<keyword evidence="5" id="KW-0547">Nucleotide-binding</keyword>
<feature type="domain" description="Phorbol-ester/DAG-type" evidence="10">
    <location>
        <begin position="349"/>
        <end position="398"/>
    </location>
</feature>
<sequence length="421" mass="46421">MSINWGDLTDFQDISSGSFGIVRKADYLGTDVAVKEFLDISDQPGFDVQKYIGREVEILGSVHHPNVLQFMGICVHEKKVYLVTELITGGHLKAWIQGAKKDTSWRLRVSFATDIARALVYLHAHRIIHRDLKSENLLLTENFRLKICDFGLSREVALTIDEKNRLSFCGTDGYMAPEIILGMSFDERVDIFSYGIILCEIITMSAADKQTFQRETPFFGIDPATVKPDDPAGCPRELLEIAIACTDADPDKRPILKDVLVKLRKLETELMKEVPLNFGVLGSDQGLSPEGRSPSIGSLDGSVADESVELGNSSTHSVASVDPTFVASPASAGGSTNAATIRRIGHYVPHRFSLISRPTMAKCEVCHKRMGLSKKHLQCDDCMSVYHKRCGPQATPACGLSSELRTSLELLEPRKPLAAQR</sequence>
<dbReference type="InterPro" id="IPR050940">
    <property type="entry name" value="Actin_reg-Ser/Thr_kinase"/>
</dbReference>
<keyword evidence="4" id="KW-0479">Metal-binding</keyword>
<evidence type="ECO:0000256" key="1">
    <source>
        <dbReference type="ARBA" id="ARBA00005843"/>
    </source>
</evidence>
<dbReference type="GO" id="GO:0046872">
    <property type="term" value="F:metal ion binding"/>
    <property type="evidence" value="ECO:0007669"/>
    <property type="project" value="UniProtKB-KW"/>
</dbReference>
<keyword evidence="2" id="KW-0723">Serine/threonine-protein kinase</keyword>
<dbReference type="PANTHER" id="PTHR46485:SF5">
    <property type="entry name" value="CENTER DIVIDER, ISOFORM A"/>
    <property type="match status" value="1"/>
</dbReference>
<dbReference type="PROSITE" id="PS50011">
    <property type="entry name" value="PROTEIN_KINASE_DOM"/>
    <property type="match status" value="1"/>
</dbReference>
<dbReference type="AlphaFoldDB" id="A0A507E4I2"/>
<dbReference type="Gene3D" id="3.30.60.20">
    <property type="match status" value="1"/>
</dbReference>
<comment type="caution">
    <text evidence="11">The sequence shown here is derived from an EMBL/GenBank/DDBJ whole genome shotgun (WGS) entry which is preliminary data.</text>
</comment>
<feature type="domain" description="Protein kinase" evidence="9">
    <location>
        <begin position="8"/>
        <end position="271"/>
    </location>
</feature>
<dbReference type="Proteomes" id="UP000318582">
    <property type="component" value="Unassembled WGS sequence"/>
</dbReference>
<evidence type="ECO:0000313" key="11">
    <source>
        <dbReference type="EMBL" id="TPX58010.1"/>
    </source>
</evidence>
<keyword evidence="8" id="KW-0067">ATP-binding</keyword>
<reference evidence="11 12" key="1">
    <citation type="journal article" date="2019" name="Sci. Rep.">
        <title>Comparative genomics of chytrid fungi reveal insights into the obligate biotrophic and pathogenic lifestyle of Synchytrium endobioticum.</title>
        <authorList>
            <person name="van de Vossenberg B.T.L.H."/>
            <person name="Warris S."/>
            <person name="Nguyen H.D.T."/>
            <person name="van Gent-Pelzer M.P.E."/>
            <person name="Joly D.L."/>
            <person name="van de Geest H.C."/>
            <person name="Bonants P.J.M."/>
            <person name="Smith D.S."/>
            <person name="Levesque C.A."/>
            <person name="van der Lee T.A.J."/>
        </authorList>
    </citation>
    <scope>NUCLEOTIDE SEQUENCE [LARGE SCALE GENOMIC DNA]</scope>
    <source>
        <strain evidence="11 12">CBS 809.83</strain>
    </source>
</reference>
<dbReference type="PRINTS" id="PR00109">
    <property type="entry name" value="TYRKINASE"/>
</dbReference>
<dbReference type="Gene3D" id="3.30.200.20">
    <property type="entry name" value="Phosphorylase Kinase, domain 1"/>
    <property type="match status" value="1"/>
</dbReference>
<protein>
    <recommendedName>
        <fullName evidence="13">Protein kinase domain-containing protein</fullName>
    </recommendedName>
</protein>
<dbReference type="InterPro" id="IPR001245">
    <property type="entry name" value="Ser-Thr/Tyr_kinase_cat_dom"/>
</dbReference>
<evidence type="ECO:0000256" key="5">
    <source>
        <dbReference type="ARBA" id="ARBA00022741"/>
    </source>
</evidence>
<evidence type="ECO:0000256" key="4">
    <source>
        <dbReference type="ARBA" id="ARBA00022723"/>
    </source>
</evidence>
<dbReference type="CDD" id="cd13999">
    <property type="entry name" value="STKc_MAP3K-like"/>
    <property type="match status" value="1"/>
</dbReference>
<keyword evidence="3" id="KW-0808">Transferase</keyword>
<dbReference type="EMBL" id="QEAQ01000043">
    <property type="protein sequence ID" value="TPX58010.1"/>
    <property type="molecule type" value="Genomic_DNA"/>
</dbReference>
<dbReference type="GO" id="GO:0004674">
    <property type="term" value="F:protein serine/threonine kinase activity"/>
    <property type="evidence" value="ECO:0007669"/>
    <property type="project" value="UniProtKB-KW"/>
</dbReference>
<dbReference type="GO" id="GO:0005524">
    <property type="term" value="F:ATP binding"/>
    <property type="evidence" value="ECO:0007669"/>
    <property type="project" value="UniProtKB-KW"/>
</dbReference>
<dbReference type="CDD" id="cd00029">
    <property type="entry name" value="C1"/>
    <property type="match status" value="1"/>
</dbReference>
<dbReference type="SMART" id="SM00109">
    <property type="entry name" value="C1"/>
    <property type="match status" value="1"/>
</dbReference>
<dbReference type="Pfam" id="PF00130">
    <property type="entry name" value="C1_1"/>
    <property type="match status" value="1"/>
</dbReference>
<evidence type="ECO:0008006" key="13">
    <source>
        <dbReference type="Google" id="ProtNLM"/>
    </source>
</evidence>
<keyword evidence="6" id="KW-0418">Kinase</keyword>
<dbReference type="PROSITE" id="PS00479">
    <property type="entry name" value="ZF_DAG_PE_1"/>
    <property type="match status" value="1"/>
</dbReference>
<dbReference type="InterPro" id="IPR002219">
    <property type="entry name" value="PKC_DAG/PE"/>
</dbReference>
<dbReference type="InterPro" id="IPR000719">
    <property type="entry name" value="Prot_kinase_dom"/>
</dbReference>
<gene>
    <name evidence="11" type="ORF">PhCBS80983_g03437</name>
</gene>
<dbReference type="PROSITE" id="PS50081">
    <property type="entry name" value="ZF_DAG_PE_2"/>
    <property type="match status" value="1"/>
</dbReference>
<organism evidence="11 12">
    <name type="scientific">Powellomyces hirtus</name>
    <dbReference type="NCBI Taxonomy" id="109895"/>
    <lineage>
        <taxon>Eukaryota</taxon>
        <taxon>Fungi</taxon>
        <taxon>Fungi incertae sedis</taxon>
        <taxon>Chytridiomycota</taxon>
        <taxon>Chytridiomycota incertae sedis</taxon>
        <taxon>Chytridiomycetes</taxon>
        <taxon>Spizellomycetales</taxon>
        <taxon>Powellomycetaceae</taxon>
        <taxon>Powellomyces</taxon>
    </lineage>
</organism>
<name>A0A507E4I2_9FUNG</name>
<dbReference type="PROSITE" id="PS00108">
    <property type="entry name" value="PROTEIN_KINASE_ST"/>
    <property type="match status" value="1"/>
</dbReference>
<evidence type="ECO:0000256" key="2">
    <source>
        <dbReference type="ARBA" id="ARBA00022527"/>
    </source>
</evidence>
<evidence type="ECO:0000256" key="3">
    <source>
        <dbReference type="ARBA" id="ARBA00022679"/>
    </source>
</evidence>
<dbReference type="SUPFAM" id="SSF57889">
    <property type="entry name" value="Cysteine-rich domain"/>
    <property type="match status" value="1"/>
</dbReference>
<comment type="similarity">
    <text evidence="1">Belongs to the protein kinase superfamily. TKL Ser/Thr protein kinase family.</text>
</comment>
<keyword evidence="7" id="KW-0862">Zinc</keyword>
<dbReference type="InterPro" id="IPR008271">
    <property type="entry name" value="Ser/Thr_kinase_AS"/>
</dbReference>
<dbReference type="STRING" id="109895.A0A507E4I2"/>
<dbReference type="SMART" id="SM00220">
    <property type="entry name" value="S_TKc"/>
    <property type="match status" value="1"/>
</dbReference>
<dbReference type="Gene3D" id="1.10.510.10">
    <property type="entry name" value="Transferase(Phosphotransferase) domain 1"/>
    <property type="match status" value="1"/>
</dbReference>
<dbReference type="Pfam" id="PF07714">
    <property type="entry name" value="PK_Tyr_Ser-Thr"/>
    <property type="match status" value="1"/>
</dbReference>
<dbReference type="InterPro" id="IPR011009">
    <property type="entry name" value="Kinase-like_dom_sf"/>
</dbReference>
<proteinExistence type="inferred from homology"/>
<accession>A0A507E4I2</accession>
<evidence type="ECO:0000259" key="9">
    <source>
        <dbReference type="PROSITE" id="PS50011"/>
    </source>
</evidence>
<evidence type="ECO:0000256" key="7">
    <source>
        <dbReference type="ARBA" id="ARBA00022833"/>
    </source>
</evidence>
<evidence type="ECO:0000256" key="8">
    <source>
        <dbReference type="ARBA" id="ARBA00022840"/>
    </source>
</evidence>
<evidence type="ECO:0000313" key="12">
    <source>
        <dbReference type="Proteomes" id="UP000318582"/>
    </source>
</evidence>
<evidence type="ECO:0000259" key="10">
    <source>
        <dbReference type="PROSITE" id="PS50081"/>
    </source>
</evidence>
<dbReference type="InterPro" id="IPR046349">
    <property type="entry name" value="C1-like_sf"/>
</dbReference>
<evidence type="ECO:0000256" key="6">
    <source>
        <dbReference type="ARBA" id="ARBA00022777"/>
    </source>
</evidence>
<keyword evidence="12" id="KW-1185">Reference proteome</keyword>
<dbReference type="SUPFAM" id="SSF56112">
    <property type="entry name" value="Protein kinase-like (PK-like)"/>
    <property type="match status" value="1"/>
</dbReference>